<keyword evidence="14" id="KW-0013">ADP-ribosylation</keyword>
<evidence type="ECO:0000256" key="23">
    <source>
        <dbReference type="ARBA" id="ARBA00024159"/>
    </source>
</evidence>
<dbReference type="SMART" id="SM01336">
    <property type="entry name" value="zf-PARP"/>
    <property type="match status" value="2"/>
</dbReference>
<dbReference type="PROSITE" id="PS52007">
    <property type="entry name" value="PADR1"/>
    <property type="match status" value="1"/>
</dbReference>
<dbReference type="PROSITE" id="PS51059">
    <property type="entry name" value="PARP_CATALYTIC"/>
    <property type="match status" value="1"/>
</dbReference>
<dbReference type="Pfam" id="PF00533">
    <property type="entry name" value="BRCT"/>
    <property type="match status" value="1"/>
</dbReference>
<evidence type="ECO:0000256" key="1">
    <source>
        <dbReference type="ARBA" id="ARBA00004286"/>
    </source>
</evidence>
<feature type="transmembrane region" description="Helical" evidence="33">
    <location>
        <begin position="872"/>
        <end position="893"/>
    </location>
</feature>
<dbReference type="CDD" id="cd01437">
    <property type="entry name" value="parp_like"/>
    <property type="match status" value="1"/>
</dbReference>
<dbReference type="InterPro" id="IPR004102">
    <property type="entry name" value="Poly(ADP-ribose)pol_reg_dom"/>
</dbReference>
<dbReference type="Gene3D" id="3.90.228.10">
    <property type="match status" value="1"/>
</dbReference>
<dbReference type="CDD" id="cd17747">
    <property type="entry name" value="BRCT_PARP1"/>
    <property type="match status" value="1"/>
</dbReference>
<dbReference type="PIRSF" id="PIRSF000489">
    <property type="entry name" value="NAD_ADPRT"/>
    <property type="match status" value="1"/>
</dbReference>
<dbReference type="SMART" id="SM00773">
    <property type="entry name" value="WGR"/>
    <property type="match status" value="1"/>
</dbReference>
<dbReference type="PROSITE" id="PS50800">
    <property type="entry name" value="SAP"/>
    <property type="match status" value="1"/>
</dbReference>
<evidence type="ECO:0000256" key="30">
    <source>
        <dbReference type="PIRNR" id="PIRNR000489"/>
    </source>
</evidence>
<evidence type="ECO:0000256" key="5">
    <source>
        <dbReference type="ARBA" id="ARBA00022490"/>
    </source>
</evidence>
<dbReference type="SUPFAM" id="SSF142921">
    <property type="entry name" value="WGR domain-like"/>
    <property type="match status" value="1"/>
</dbReference>
<keyword evidence="33" id="KW-0472">Membrane</keyword>
<evidence type="ECO:0000256" key="10">
    <source>
        <dbReference type="ARBA" id="ARBA00022679"/>
    </source>
</evidence>
<evidence type="ECO:0000256" key="16">
    <source>
        <dbReference type="ARBA" id="ARBA00022833"/>
    </source>
</evidence>
<dbReference type="PROSITE" id="PS00347">
    <property type="entry name" value="ZF_PARP_1"/>
    <property type="match status" value="1"/>
</dbReference>
<evidence type="ECO:0000313" key="40">
    <source>
        <dbReference type="EMBL" id="KAJ7323466.1"/>
    </source>
</evidence>
<evidence type="ECO:0000256" key="29">
    <source>
        <dbReference type="ARBA" id="ARBA00048575"/>
    </source>
</evidence>
<name>A0A9W9YBT9_9CNID</name>
<evidence type="ECO:0000259" key="34">
    <source>
        <dbReference type="PROSITE" id="PS50064"/>
    </source>
</evidence>
<accession>A0A9W9YBT9</accession>
<dbReference type="InterPro" id="IPR036930">
    <property type="entry name" value="WGR_dom_sf"/>
</dbReference>
<feature type="domain" description="PARP catalytic" evidence="37">
    <location>
        <begin position="772"/>
        <end position="997"/>
    </location>
</feature>
<feature type="domain" description="PARP-type" evidence="34">
    <location>
        <begin position="108"/>
        <end position="201"/>
    </location>
</feature>
<keyword evidence="22 30" id="KW-0539">Nucleus</keyword>
<dbReference type="InterPro" id="IPR050800">
    <property type="entry name" value="ARTD/PARP"/>
</dbReference>
<dbReference type="InterPro" id="IPR012982">
    <property type="entry name" value="PARP1-like_PADR1_Zn_ribbon"/>
</dbReference>
<dbReference type="Pfam" id="PF02877">
    <property type="entry name" value="PARP_reg"/>
    <property type="match status" value="1"/>
</dbReference>
<evidence type="ECO:0000256" key="19">
    <source>
        <dbReference type="ARBA" id="ARBA00023027"/>
    </source>
</evidence>
<keyword evidence="12 30" id="KW-0479">Metal-binding</keyword>
<dbReference type="InterPro" id="IPR008288">
    <property type="entry name" value="PARP"/>
</dbReference>
<dbReference type="OrthoDB" id="429950at2759"/>
<dbReference type="GO" id="GO:0051287">
    <property type="term" value="F:NAD binding"/>
    <property type="evidence" value="ECO:0007669"/>
    <property type="project" value="UniProtKB-UniRule"/>
</dbReference>
<evidence type="ECO:0000313" key="41">
    <source>
        <dbReference type="Proteomes" id="UP001163046"/>
    </source>
</evidence>
<dbReference type="FunFam" id="3.40.50.10190:FF:000051">
    <property type="entry name" value="Poly [ADP-ribose] polymerase"/>
    <property type="match status" value="1"/>
</dbReference>
<evidence type="ECO:0000256" key="8">
    <source>
        <dbReference type="ARBA" id="ARBA00022588"/>
    </source>
</evidence>
<evidence type="ECO:0000256" key="18">
    <source>
        <dbReference type="ARBA" id="ARBA00023015"/>
    </source>
</evidence>
<keyword evidence="33" id="KW-1133">Transmembrane helix</keyword>
<dbReference type="GO" id="GO:0070212">
    <property type="term" value="P:protein poly-ADP-ribosylation"/>
    <property type="evidence" value="ECO:0007669"/>
    <property type="project" value="TreeGrafter"/>
</dbReference>
<dbReference type="GO" id="GO:0005730">
    <property type="term" value="C:nucleolus"/>
    <property type="evidence" value="ECO:0007669"/>
    <property type="project" value="UniProtKB-SubCell"/>
</dbReference>
<evidence type="ECO:0000256" key="3">
    <source>
        <dbReference type="ARBA" id="ARBA00004604"/>
    </source>
</evidence>
<protein>
    <recommendedName>
        <fullName evidence="30 31">Poly [ADP-ribose] polymerase</fullName>
        <ecNumber evidence="30">2.4.2.30</ecNumber>
    </recommendedName>
</protein>
<evidence type="ECO:0000256" key="12">
    <source>
        <dbReference type="ARBA" id="ARBA00022723"/>
    </source>
</evidence>
<dbReference type="Pfam" id="PF08063">
    <property type="entry name" value="Zn_ribbon_PADR1"/>
    <property type="match status" value="1"/>
</dbReference>
<evidence type="ECO:0000259" key="36">
    <source>
        <dbReference type="PROSITE" id="PS50800"/>
    </source>
</evidence>
<evidence type="ECO:0000256" key="31">
    <source>
        <dbReference type="RuleBase" id="RU362114"/>
    </source>
</evidence>
<dbReference type="InterPro" id="IPR003034">
    <property type="entry name" value="SAP_dom"/>
</dbReference>
<dbReference type="GO" id="GO:0045087">
    <property type="term" value="P:innate immune response"/>
    <property type="evidence" value="ECO:0007669"/>
    <property type="project" value="UniProtKB-KW"/>
</dbReference>
<keyword evidence="11" id="KW-0548">Nucleotidyltransferase</keyword>
<dbReference type="Pfam" id="PF21728">
    <property type="entry name" value="PADR1_N"/>
    <property type="match status" value="1"/>
</dbReference>
<feature type="domain" description="WGR" evidence="39">
    <location>
        <begin position="542"/>
        <end position="639"/>
    </location>
</feature>
<keyword evidence="20 30" id="KW-0238">DNA-binding</keyword>
<dbReference type="SUPFAM" id="SSF47587">
    <property type="entry name" value="Domain of poly(ADP-ribose) polymerase"/>
    <property type="match status" value="1"/>
</dbReference>
<sequence>MADDLQYKAEYAKSNRSSCKLCRDNISKDSLRVAKMVQSPHFDGKIPNWFHYSCFFRKHKVHAFSDIGGFDSLRWEDQEKVKSKVGGGGGGGGKRSEPVATSSSSDDLLVEYAKSNRSKCKNCKDQIDKGELRVAKVMEPDAESNAPAGVPIPWWHHVTCFVESRDSLEVESTVTAESFSGFTKLKKEDKDVLKSKLGTGTGKKAGKGSKRKSQAVDEIDAKRKKTAEDDGVEKQLKEQSKLLWKVRDDLQKNCSLPELREMLEDNGLSSQGGESSLLDRCADGLTFGRLLPCEECKGGQLVYRTEGYCCTGNLTAWTKCMFVTRQPKRDVWEISEELKEDLESDFLKSFKFKKRERIFPKASAAPVVSPKSIIKSEAAMSMASPLSAAVPGKPLSDMKFAVIGRLQQSKEKITTAIQDLGGSVVEKVNAVVDCCISTQAEIDKKSKKMRDAEKYDVPVVSEDYLEAVKRGGAKLMITQHSIASWGLSKKGTSVMDGPSPPSVALPKIKKSASVGAGESAKKVKVAVKGGAAVDPESEMEDTCHVLEEKGTVYSATLGLVDIVRGTNSYYKLQILQADSGSSCHIFRSWGRVGTNIGGSKLERCGSPRSAIEKFMELYGEKTGNSWLNRENFVKHPNKFYPLEIDYGQDDEELKTTIAAGSKSLLPSPVQELIKIIFDVESMKKTLVEFENRLEENAIGKANKTTDRKCLFCTGRSTESFYTLIPHDFGMRKPPLLDNLELIQAKVGMLDSLLDIEVAYSLLKSGASDLAKDPLDVNYEKLQTDLEVLSKDSKEYSVIGDYVKNTHAETHKQYELEVLEVFKVNRHGERDRFQPFKELHNRRLLWHGSRTTNYAGILSQGLRIAPPEAPVTGYMFGKGVYFAVTCAFLLFNLLADMVSKSANYCRTSPTDNIGLMMLCEVALGNMHELTSASYISKPPKGKHSVKGCGMTGPDPSADVTLEDGTIVPVGKGSTSTAMNSNLLYNEYPFIYKIQILII</sequence>
<keyword evidence="15" id="KW-0863">Zinc-finger</keyword>
<dbReference type="PROSITE" id="PS51977">
    <property type="entry name" value="WGR"/>
    <property type="match status" value="1"/>
</dbReference>
<dbReference type="Gene3D" id="2.20.25.630">
    <property type="match status" value="1"/>
</dbReference>
<dbReference type="PROSITE" id="PS51060">
    <property type="entry name" value="PARP_ALPHA_HD"/>
    <property type="match status" value="1"/>
</dbReference>
<feature type="region of interest" description="Disordered" evidence="32">
    <location>
        <begin position="81"/>
        <end position="103"/>
    </location>
</feature>
<comment type="similarity">
    <text evidence="25">Belongs to the ARTD/PARP family.</text>
</comment>
<dbReference type="PROSITE" id="PS50172">
    <property type="entry name" value="BRCT"/>
    <property type="match status" value="1"/>
</dbReference>
<evidence type="ECO:0000256" key="22">
    <source>
        <dbReference type="ARBA" id="ARBA00023242"/>
    </source>
</evidence>
<keyword evidence="4" id="KW-0158">Chromosome</keyword>
<organism evidence="40 41">
    <name type="scientific">Desmophyllum pertusum</name>
    <dbReference type="NCBI Taxonomy" id="174260"/>
    <lineage>
        <taxon>Eukaryota</taxon>
        <taxon>Metazoa</taxon>
        <taxon>Cnidaria</taxon>
        <taxon>Anthozoa</taxon>
        <taxon>Hexacorallia</taxon>
        <taxon>Scleractinia</taxon>
        <taxon>Caryophylliina</taxon>
        <taxon>Caryophylliidae</taxon>
        <taxon>Desmophyllum</taxon>
    </lineage>
</organism>
<evidence type="ECO:0000259" key="39">
    <source>
        <dbReference type="PROSITE" id="PS51977"/>
    </source>
</evidence>
<dbReference type="EC" id="2.4.2.30" evidence="30"/>
<evidence type="ECO:0000256" key="6">
    <source>
        <dbReference type="ARBA" id="ARBA00022499"/>
    </source>
</evidence>
<dbReference type="PANTHER" id="PTHR10459:SF112">
    <property type="entry name" value="POLY [ADP-RIBOSE] POLYMERASE 1"/>
    <property type="match status" value="1"/>
</dbReference>
<dbReference type="GO" id="GO:0005829">
    <property type="term" value="C:cytosol"/>
    <property type="evidence" value="ECO:0007669"/>
    <property type="project" value="UniProtKB-SubCell"/>
</dbReference>
<dbReference type="SUPFAM" id="SSF52113">
    <property type="entry name" value="BRCT domain"/>
    <property type="match status" value="1"/>
</dbReference>
<dbReference type="GO" id="GO:0016779">
    <property type="term" value="F:nucleotidyltransferase activity"/>
    <property type="evidence" value="ECO:0007669"/>
    <property type="project" value="UniProtKB-KW"/>
</dbReference>
<evidence type="ECO:0000256" key="9">
    <source>
        <dbReference type="ARBA" id="ARBA00022676"/>
    </source>
</evidence>
<evidence type="ECO:0000256" key="11">
    <source>
        <dbReference type="ARBA" id="ARBA00022695"/>
    </source>
</evidence>
<evidence type="ECO:0000259" key="35">
    <source>
        <dbReference type="PROSITE" id="PS50172"/>
    </source>
</evidence>
<keyword evidence="41" id="KW-1185">Reference proteome</keyword>
<feature type="domain" description="PARP alpha-helical" evidence="38">
    <location>
        <begin position="619"/>
        <end position="763"/>
    </location>
</feature>
<keyword evidence="5" id="KW-0963">Cytoplasm</keyword>
<evidence type="ECO:0000256" key="15">
    <source>
        <dbReference type="ARBA" id="ARBA00022771"/>
    </source>
</evidence>
<dbReference type="InterPro" id="IPR038650">
    <property type="entry name" value="PADR1_C_dom_sf"/>
</dbReference>
<feature type="domain" description="PARP-type" evidence="34">
    <location>
        <begin position="7"/>
        <end position="89"/>
    </location>
</feature>
<feature type="domain" description="SAP" evidence="36">
    <location>
        <begin position="251"/>
        <end position="285"/>
    </location>
</feature>
<keyword evidence="6" id="KW-1017">Isopeptide bond</keyword>
<reference evidence="40" key="1">
    <citation type="submission" date="2023-01" db="EMBL/GenBank/DDBJ databases">
        <title>Genome assembly of the deep-sea coral Lophelia pertusa.</title>
        <authorList>
            <person name="Herrera S."/>
            <person name="Cordes E."/>
        </authorList>
    </citation>
    <scope>NUCLEOTIDE SEQUENCE</scope>
    <source>
        <strain evidence="40">USNM1676648</strain>
        <tissue evidence="40">Polyp</tissue>
    </source>
</reference>
<feature type="region of interest" description="Disordered" evidence="32">
    <location>
        <begin position="196"/>
        <end position="232"/>
    </location>
</feature>
<dbReference type="GO" id="GO:0006302">
    <property type="term" value="P:double-strand break repair"/>
    <property type="evidence" value="ECO:0007669"/>
    <property type="project" value="TreeGrafter"/>
</dbReference>
<dbReference type="GO" id="GO:0008270">
    <property type="term" value="F:zinc ion binding"/>
    <property type="evidence" value="ECO:0007669"/>
    <property type="project" value="UniProtKB-KW"/>
</dbReference>
<evidence type="ECO:0000256" key="26">
    <source>
        <dbReference type="ARBA" id="ARBA00033987"/>
    </source>
</evidence>
<evidence type="ECO:0000256" key="14">
    <source>
        <dbReference type="ARBA" id="ARBA00022765"/>
    </source>
</evidence>
<keyword evidence="8" id="KW-0399">Innate immunity</keyword>
<dbReference type="PANTHER" id="PTHR10459">
    <property type="entry name" value="DNA LIGASE"/>
    <property type="match status" value="1"/>
</dbReference>
<dbReference type="CDD" id="cd08001">
    <property type="entry name" value="WGR_PARP1_like"/>
    <property type="match status" value="1"/>
</dbReference>
<dbReference type="FunFam" id="3.90.228.10:FF:000002">
    <property type="entry name" value="Poly [ADP-ribose] polymerase"/>
    <property type="match status" value="1"/>
</dbReference>
<dbReference type="Pfam" id="PF00645">
    <property type="entry name" value="zf-PARP"/>
    <property type="match status" value="2"/>
</dbReference>
<comment type="catalytic activity">
    <reaction evidence="23">
        <text>L-glutamyl-[protein] + NAD(+) = 5-O-(ADP-D-ribosyl)-L-glutamyl-[protein] + nicotinamide</text>
        <dbReference type="Rhea" id="RHEA:58224"/>
        <dbReference type="Rhea" id="RHEA-COMP:10208"/>
        <dbReference type="Rhea" id="RHEA-COMP:15089"/>
        <dbReference type="ChEBI" id="CHEBI:17154"/>
        <dbReference type="ChEBI" id="CHEBI:29973"/>
        <dbReference type="ChEBI" id="CHEBI:57540"/>
        <dbReference type="ChEBI" id="CHEBI:142540"/>
    </reaction>
    <physiologicalReaction direction="left-to-right" evidence="23">
        <dbReference type="Rhea" id="RHEA:58225"/>
    </physiologicalReaction>
</comment>
<dbReference type="InterPro" id="IPR049296">
    <property type="entry name" value="PARP1-like_PADR1_N"/>
</dbReference>
<dbReference type="InterPro" id="IPR001357">
    <property type="entry name" value="BRCT_dom"/>
</dbReference>
<evidence type="ECO:0000256" key="7">
    <source>
        <dbReference type="ARBA" id="ARBA00022533"/>
    </source>
</evidence>
<comment type="catalytic activity">
    <reaction evidence="27">
        <text>L-histidyl-[protein] + NAD(+) = N(tele)-(ADP-D-ribosyl)-L-histidyl-[protein] + nicotinamide + H(+)</text>
        <dbReference type="Rhea" id="RHEA:72071"/>
        <dbReference type="Rhea" id="RHEA-COMP:9745"/>
        <dbReference type="Rhea" id="RHEA-COMP:18085"/>
        <dbReference type="ChEBI" id="CHEBI:15378"/>
        <dbReference type="ChEBI" id="CHEBI:17154"/>
        <dbReference type="ChEBI" id="CHEBI:29979"/>
        <dbReference type="ChEBI" id="CHEBI:57540"/>
        <dbReference type="ChEBI" id="CHEBI:191398"/>
    </reaction>
    <physiologicalReaction direction="left-to-right" evidence="27">
        <dbReference type="Rhea" id="RHEA:72072"/>
    </physiologicalReaction>
</comment>
<dbReference type="InterPro" id="IPR036420">
    <property type="entry name" value="BRCT_dom_sf"/>
</dbReference>
<evidence type="ECO:0000256" key="13">
    <source>
        <dbReference type="ARBA" id="ARBA00022737"/>
    </source>
</evidence>
<evidence type="ECO:0000256" key="17">
    <source>
        <dbReference type="ARBA" id="ARBA00022859"/>
    </source>
</evidence>
<dbReference type="PROSITE" id="PS50064">
    <property type="entry name" value="ZF_PARP_2"/>
    <property type="match status" value="2"/>
</dbReference>
<dbReference type="InterPro" id="IPR036616">
    <property type="entry name" value="Poly(ADP-ribose)pol_reg_dom_sf"/>
</dbReference>
<comment type="catalytic activity">
    <reaction evidence="29">
        <text>L-seryl-[protein] + NAD(+) = O-(ADP-D-ribosyl)-L-seryl-[protein] + nicotinamide + H(+)</text>
        <dbReference type="Rhea" id="RHEA:58232"/>
        <dbReference type="Rhea" id="RHEA-COMP:9863"/>
        <dbReference type="Rhea" id="RHEA-COMP:15091"/>
        <dbReference type="ChEBI" id="CHEBI:15378"/>
        <dbReference type="ChEBI" id="CHEBI:17154"/>
        <dbReference type="ChEBI" id="CHEBI:29999"/>
        <dbReference type="ChEBI" id="CHEBI:57540"/>
        <dbReference type="ChEBI" id="CHEBI:142556"/>
    </reaction>
    <physiologicalReaction direction="left-to-right" evidence="29">
        <dbReference type="Rhea" id="RHEA:58233"/>
    </physiologicalReaction>
</comment>
<comment type="catalytic activity">
    <reaction evidence="28">
        <text>L-tyrosyl-[protein] + NAD(+) = O-(ADP-D-ribosyl)-L-tyrosyl-[protein] + nicotinamide + H(+)</text>
        <dbReference type="Rhea" id="RHEA:58236"/>
        <dbReference type="Rhea" id="RHEA-COMP:10136"/>
        <dbReference type="Rhea" id="RHEA-COMP:15092"/>
        <dbReference type="ChEBI" id="CHEBI:15378"/>
        <dbReference type="ChEBI" id="CHEBI:17154"/>
        <dbReference type="ChEBI" id="CHEBI:46858"/>
        <dbReference type="ChEBI" id="CHEBI:57540"/>
        <dbReference type="ChEBI" id="CHEBI:142557"/>
    </reaction>
    <physiologicalReaction direction="left-to-right" evidence="28">
        <dbReference type="Rhea" id="RHEA:58237"/>
    </physiologicalReaction>
</comment>
<evidence type="ECO:0000259" key="37">
    <source>
        <dbReference type="PROSITE" id="PS51059"/>
    </source>
</evidence>
<dbReference type="AlphaFoldDB" id="A0A9W9YBT9"/>
<dbReference type="SMART" id="SM01335">
    <property type="entry name" value="PADR1"/>
    <property type="match status" value="1"/>
</dbReference>
<dbReference type="SUPFAM" id="SSF57716">
    <property type="entry name" value="Glucocorticoid receptor-like (DNA-binding domain)"/>
    <property type="match status" value="2"/>
</dbReference>
<dbReference type="Gene3D" id="3.40.50.10190">
    <property type="entry name" value="BRCT domain"/>
    <property type="match status" value="1"/>
</dbReference>
<dbReference type="SMART" id="SM00292">
    <property type="entry name" value="BRCT"/>
    <property type="match status" value="1"/>
</dbReference>
<evidence type="ECO:0000256" key="2">
    <source>
        <dbReference type="ARBA" id="ARBA00004514"/>
    </source>
</evidence>
<evidence type="ECO:0000256" key="28">
    <source>
        <dbReference type="ARBA" id="ARBA00048339"/>
    </source>
</evidence>
<dbReference type="Pfam" id="PF05406">
    <property type="entry name" value="WGR"/>
    <property type="match status" value="1"/>
</dbReference>
<dbReference type="GO" id="GO:1990404">
    <property type="term" value="F:NAD+-protein mono-ADP-ribosyltransferase activity"/>
    <property type="evidence" value="ECO:0007669"/>
    <property type="project" value="TreeGrafter"/>
</dbReference>
<keyword evidence="33" id="KW-0812">Transmembrane</keyword>
<evidence type="ECO:0000256" key="27">
    <source>
        <dbReference type="ARBA" id="ARBA00048241"/>
    </source>
</evidence>
<evidence type="ECO:0000256" key="24">
    <source>
        <dbReference type="ARBA" id="ARBA00024164"/>
    </source>
</evidence>
<evidence type="ECO:0000256" key="21">
    <source>
        <dbReference type="ARBA" id="ARBA00023163"/>
    </source>
</evidence>
<dbReference type="Gene3D" id="1.10.20.130">
    <property type="match status" value="1"/>
</dbReference>
<comment type="caution">
    <text evidence="40">The sequence shown here is derived from an EMBL/GenBank/DDBJ whole genome shotgun (WGS) entry which is preliminary data.</text>
</comment>
<dbReference type="GO" id="GO:0003950">
    <property type="term" value="F:NAD+ poly-ADP-ribosyltransferase activity"/>
    <property type="evidence" value="ECO:0007669"/>
    <property type="project" value="UniProtKB-UniRule"/>
</dbReference>
<dbReference type="InterPro" id="IPR008893">
    <property type="entry name" value="WGR_domain"/>
</dbReference>
<feature type="compositionally biased region" description="Basic residues" evidence="32">
    <location>
        <begin position="204"/>
        <end position="213"/>
    </location>
</feature>
<dbReference type="SUPFAM" id="SSF56399">
    <property type="entry name" value="ADP-ribosylation"/>
    <property type="match status" value="1"/>
</dbReference>
<evidence type="ECO:0000259" key="38">
    <source>
        <dbReference type="PROSITE" id="PS51060"/>
    </source>
</evidence>
<dbReference type="Proteomes" id="UP001163046">
    <property type="component" value="Unassembled WGS sequence"/>
</dbReference>
<dbReference type="Pfam" id="PF00644">
    <property type="entry name" value="PARP"/>
    <property type="match status" value="1"/>
</dbReference>
<dbReference type="EMBL" id="MU827813">
    <property type="protein sequence ID" value="KAJ7323466.1"/>
    <property type="molecule type" value="Genomic_DNA"/>
</dbReference>
<keyword evidence="17" id="KW-0391">Immunity</keyword>
<keyword evidence="10 30" id="KW-0808">Transferase</keyword>
<dbReference type="GO" id="GO:0005694">
    <property type="term" value="C:chromosome"/>
    <property type="evidence" value="ECO:0007669"/>
    <property type="project" value="UniProtKB-SubCell"/>
</dbReference>
<dbReference type="Gene3D" id="1.20.142.10">
    <property type="entry name" value="Poly(ADP-ribose) polymerase, regulatory domain"/>
    <property type="match status" value="2"/>
</dbReference>
<keyword evidence="21" id="KW-0804">Transcription</keyword>
<keyword evidence="9 30" id="KW-0328">Glycosyltransferase</keyword>
<feature type="domain" description="BRCT" evidence="35">
    <location>
        <begin position="390"/>
        <end position="465"/>
    </location>
</feature>
<evidence type="ECO:0000256" key="4">
    <source>
        <dbReference type="ARBA" id="ARBA00022454"/>
    </source>
</evidence>
<dbReference type="GO" id="GO:0003677">
    <property type="term" value="F:DNA binding"/>
    <property type="evidence" value="ECO:0007669"/>
    <property type="project" value="UniProtKB-UniRule"/>
</dbReference>
<proteinExistence type="inferred from homology"/>
<dbReference type="InterPro" id="IPR001510">
    <property type="entry name" value="Znf_PARP"/>
</dbReference>
<evidence type="ECO:0000256" key="20">
    <source>
        <dbReference type="ARBA" id="ARBA00023125"/>
    </source>
</evidence>
<gene>
    <name evidence="40" type="primary">PARP1</name>
    <name evidence="40" type="ORF">OS493_031389</name>
</gene>
<keyword evidence="13" id="KW-0677">Repeat</keyword>
<dbReference type="FunFam" id="1.10.20.130:FF:000001">
    <property type="entry name" value="Poly [ADP-ribose] polymerase"/>
    <property type="match status" value="1"/>
</dbReference>
<keyword evidence="18" id="KW-0805">Transcription regulation</keyword>
<evidence type="ECO:0000256" key="33">
    <source>
        <dbReference type="SAM" id="Phobius"/>
    </source>
</evidence>
<comment type="subcellular location">
    <subcellularLocation>
        <location evidence="1">Chromosome</location>
    </subcellularLocation>
    <subcellularLocation>
        <location evidence="2">Cytoplasm</location>
        <location evidence="2">Cytosol</location>
    </subcellularLocation>
    <subcellularLocation>
        <location evidence="3">Nucleus</location>
        <location evidence="3">Nucleolus</location>
    </subcellularLocation>
</comment>
<dbReference type="Gene3D" id="3.30.1740.10">
    <property type="entry name" value="Zinc finger, PARP-type"/>
    <property type="match status" value="2"/>
</dbReference>
<comment type="catalytic activity">
    <reaction evidence="26 30">
        <text>NAD(+) + (ADP-D-ribosyl)n-acceptor = nicotinamide + (ADP-D-ribosyl)n+1-acceptor + H(+).</text>
        <dbReference type="EC" id="2.4.2.30"/>
    </reaction>
</comment>
<keyword evidence="19 30" id="KW-0520">NAD</keyword>
<dbReference type="InterPro" id="IPR012317">
    <property type="entry name" value="Poly(ADP-ribose)pol_cat_dom"/>
</dbReference>
<dbReference type="InterPro" id="IPR036957">
    <property type="entry name" value="Znf_PARP_sf"/>
</dbReference>
<evidence type="ECO:0000256" key="25">
    <source>
        <dbReference type="ARBA" id="ARBA00024347"/>
    </source>
</evidence>
<keyword evidence="7" id="KW-0021">Allosteric enzyme</keyword>
<keyword evidence="16 30" id="KW-0862">Zinc</keyword>
<evidence type="ECO:0000256" key="32">
    <source>
        <dbReference type="SAM" id="MobiDB-lite"/>
    </source>
</evidence>
<comment type="catalytic activity">
    <reaction evidence="24">
        <text>L-aspartyl-[protein] + NAD(+) = 4-O-(ADP-D-ribosyl)-L-aspartyl-[protein] + nicotinamide</text>
        <dbReference type="Rhea" id="RHEA:54424"/>
        <dbReference type="Rhea" id="RHEA-COMP:9867"/>
        <dbReference type="Rhea" id="RHEA-COMP:13832"/>
        <dbReference type="ChEBI" id="CHEBI:17154"/>
        <dbReference type="ChEBI" id="CHEBI:29961"/>
        <dbReference type="ChEBI" id="CHEBI:57540"/>
        <dbReference type="ChEBI" id="CHEBI:138102"/>
    </reaction>
    <physiologicalReaction direction="left-to-right" evidence="24">
        <dbReference type="Rhea" id="RHEA:54425"/>
    </physiologicalReaction>
</comment>